<feature type="compositionally biased region" description="Polar residues" evidence="6">
    <location>
        <begin position="920"/>
        <end position="930"/>
    </location>
</feature>
<feature type="domain" description="Kinesin motor" evidence="7">
    <location>
        <begin position="72"/>
        <end position="441"/>
    </location>
</feature>
<dbReference type="Pfam" id="PF00225">
    <property type="entry name" value="Kinesin"/>
    <property type="match status" value="1"/>
</dbReference>
<keyword evidence="4 5" id="KW-0505">Motor protein</keyword>
<gene>
    <name evidence="8" type="ORF">Ahy_A08g037664</name>
</gene>
<dbReference type="GO" id="GO:0008017">
    <property type="term" value="F:microtubule binding"/>
    <property type="evidence" value="ECO:0007669"/>
    <property type="project" value="InterPro"/>
</dbReference>
<feature type="compositionally biased region" description="Basic and acidic residues" evidence="6">
    <location>
        <begin position="886"/>
        <end position="900"/>
    </location>
</feature>
<dbReference type="InterPro" id="IPR027417">
    <property type="entry name" value="P-loop_NTPase"/>
</dbReference>
<dbReference type="InterPro" id="IPR001752">
    <property type="entry name" value="Kinesin_motor_dom"/>
</dbReference>
<evidence type="ECO:0000256" key="4">
    <source>
        <dbReference type="ARBA" id="ARBA00023175"/>
    </source>
</evidence>
<feature type="compositionally biased region" description="Polar residues" evidence="6">
    <location>
        <begin position="650"/>
        <end position="661"/>
    </location>
</feature>
<feature type="compositionally biased region" description="Polar residues" evidence="6">
    <location>
        <begin position="999"/>
        <end position="1010"/>
    </location>
</feature>
<keyword evidence="9" id="KW-1185">Reference proteome</keyword>
<feature type="region of interest" description="Disordered" evidence="6">
    <location>
        <begin position="482"/>
        <end position="509"/>
    </location>
</feature>
<feature type="compositionally biased region" description="Polar residues" evidence="6">
    <location>
        <begin position="488"/>
        <end position="500"/>
    </location>
</feature>
<accession>A0A445BRK3</accession>
<evidence type="ECO:0000256" key="3">
    <source>
        <dbReference type="ARBA" id="ARBA00022840"/>
    </source>
</evidence>
<feature type="region of interest" description="Disordered" evidence="6">
    <location>
        <begin position="715"/>
        <end position="973"/>
    </location>
</feature>
<evidence type="ECO:0000256" key="1">
    <source>
        <dbReference type="ARBA" id="ARBA00022701"/>
    </source>
</evidence>
<dbReference type="PRINTS" id="PR00380">
    <property type="entry name" value="KINESINHEAVY"/>
</dbReference>
<dbReference type="GO" id="GO:0003777">
    <property type="term" value="F:microtubule motor activity"/>
    <property type="evidence" value="ECO:0007669"/>
    <property type="project" value="InterPro"/>
</dbReference>
<keyword evidence="2 5" id="KW-0547">Nucleotide-binding</keyword>
<dbReference type="AlphaFoldDB" id="A0A445BRK3"/>
<dbReference type="PROSITE" id="PS50067">
    <property type="entry name" value="KINESIN_MOTOR_2"/>
    <property type="match status" value="1"/>
</dbReference>
<dbReference type="InterPro" id="IPR036961">
    <property type="entry name" value="Kinesin_motor_dom_sf"/>
</dbReference>
<protein>
    <recommendedName>
        <fullName evidence="7">Kinesin motor domain-containing protein</fullName>
    </recommendedName>
</protein>
<dbReference type="GO" id="GO:0005871">
    <property type="term" value="C:kinesin complex"/>
    <property type="evidence" value="ECO:0007669"/>
    <property type="project" value="TreeGrafter"/>
</dbReference>
<dbReference type="GO" id="GO:0005874">
    <property type="term" value="C:microtubule"/>
    <property type="evidence" value="ECO:0007669"/>
    <property type="project" value="UniProtKB-KW"/>
</dbReference>
<dbReference type="PANTHER" id="PTHR24115">
    <property type="entry name" value="KINESIN-RELATED"/>
    <property type="match status" value="1"/>
</dbReference>
<dbReference type="GO" id="GO:0007018">
    <property type="term" value="P:microtubule-based movement"/>
    <property type="evidence" value="ECO:0007669"/>
    <property type="project" value="InterPro"/>
</dbReference>
<dbReference type="Proteomes" id="UP000289738">
    <property type="component" value="Chromosome A08"/>
</dbReference>
<comment type="caution">
    <text evidence="8">The sequence shown here is derived from an EMBL/GenBank/DDBJ whole genome shotgun (WGS) entry which is preliminary data.</text>
</comment>
<feature type="region of interest" description="Disordered" evidence="6">
    <location>
        <begin position="650"/>
        <end position="679"/>
    </location>
</feature>
<feature type="compositionally biased region" description="Basic and acidic residues" evidence="6">
    <location>
        <begin position="931"/>
        <end position="940"/>
    </location>
</feature>
<evidence type="ECO:0000256" key="6">
    <source>
        <dbReference type="SAM" id="MobiDB-lite"/>
    </source>
</evidence>
<evidence type="ECO:0000256" key="2">
    <source>
        <dbReference type="ARBA" id="ARBA00022741"/>
    </source>
</evidence>
<reference evidence="8 9" key="1">
    <citation type="submission" date="2019-01" db="EMBL/GenBank/DDBJ databases">
        <title>Sequencing of cultivated peanut Arachis hypogaea provides insights into genome evolution and oil improvement.</title>
        <authorList>
            <person name="Chen X."/>
        </authorList>
    </citation>
    <scope>NUCLEOTIDE SEQUENCE [LARGE SCALE GENOMIC DNA]</scope>
    <source>
        <strain evidence="9">cv. Fuhuasheng</strain>
        <tissue evidence="8">Leaves</tissue>
    </source>
</reference>
<evidence type="ECO:0000313" key="8">
    <source>
        <dbReference type="EMBL" id="RYR41261.1"/>
    </source>
</evidence>
<comment type="similarity">
    <text evidence="5">Belongs to the TRAFAC class myosin-kinesin ATPase superfamily. Kinesin family.</text>
</comment>
<dbReference type="InterPro" id="IPR027640">
    <property type="entry name" value="Kinesin-like_fam"/>
</dbReference>
<feature type="compositionally biased region" description="Basic and acidic residues" evidence="6">
    <location>
        <begin position="826"/>
        <end position="840"/>
    </location>
</feature>
<dbReference type="PANTHER" id="PTHR24115:SF1008">
    <property type="entry name" value="KINESIN-LIKE PROTEIN SUBITO"/>
    <property type="match status" value="1"/>
</dbReference>
<proteinExistence type="inferred from homology"/>
<keyword evidence="1" id="KW-0493">Microtubule</keyword>
<feature type="region of interest" description="Disordered" evidence="6">
    <location>
        <begin position="83"/>
        <end position="127"/>
    </location>
</feature>
<keyword evidence="3 5" id="KW-0067">ATP-binding</keyword>
<sequence length="1088" mass="119198">MEDLNSSTPCPYTVTIRRNPHRKARNTPKYTPQNFNLREIPPFPNDDVLFAAQNMPEVPSAASIENKQENDNLRVFLRIRPLPTESPSRAPHERGKSVWPQNPMKKSSAAAAAASKTSKKKKSSDTSCILVNDSQSVTFSPPLDLQDSKRIKSETYRGFSHVFSSDSSQFEVYERMVKPMVDAFLEGESGMVAALGPSGSGKTHTVFGSPRDPGMVPLVLRHIFKETLSEAKNSPRSFYISIFEICTERGKSEKLYDLLPDGGELSMRQSAIKGLQEVLISNTEQAESLIAQAVAKRATAMTKTNSQSSRSQCIINIRDVPVMCEGVLNPKSDSVVLSIIDLAGAEREKRTGNQGTRLLESNFINNTLMVFGLCLRSLLEHQKNPKKPLQKHFQNSMLTRYMRDYLVGKKRMTLLLTAKSGVEDYLDTSHLLRQASPYMQIKYNEAEQPNMAPKKRHHQASSTMDWAKPSPIIRVEHRKKMKLDTSEDAVQNDGTTIDESNTSKKDGSTLCKLDASHPVSFNLKCDSQSQRERSHIIMRNFAKVLWSVLKEYNSKLKVAEKEIQSLKECIGYEKEKLLVLETEFNEFKAHCTCCKRGKESTKPKLVESDEEPTPTCSQLDFEKSNREVLNSLSKNQNSFEVEAVDNISSDTSCAPPSNVSRVDQGDVPELSTSFTHSDSENSELCCYDAVTVDEAASKILNESSELKIVESNGEPMLGACTRSDSKKSNNSDEIDGKPVHGFSWAQPDSEEFDRKSMDGASCTQSDSEKSDKTNDSDVKSMHGASCTLPDSDESDGKSTHGASCTLPDSDKSDGKSTHGASCTQSDSEKSDKTDDLDAKSMHGASCTLPDSEKSDGKSTHGASCTLPDSDKSDGKSTHGASCAQSDSEKSDKTNDSDAKSMHGASCTLPDSDESDGKSTHGVSCTQSNSGKSDKIEESDGKPMSGAPCIQADSEKSDREVQASSSKPGHHIGLEVEDAIKKSCGSLASSSLIKDVVLDSSSPEGISSSTRDLVGDPRGEIGINNSCKPLRPKRTLMPKSSMLSRDFTFDIDESEKFKGTRKLAAIDQKISNGSITLLRLLKAKNNPHL</sequence>
<dbReference type="EMBL" id="SDMP01000008">
    <property type="protein sequence ID" value="RYR41261.1"/>
    <property type="molecule type" value="Genomic_DNA"/>
</dbReference>
<dbReference type="GO" id="GO:0005634">
    <property type="term" value="C:nucleus"/>
    <property type="evidence" value="ECO:0007669"/>
    <property type="project" value="TreeGrafter"/>
</dbReference>
<dbReference type="GO" id="GO:0005524">
    <property type="term" value="F:ATP binding"/>
    <property type="evidence" value="ECO:0007669"/>
    <property type="project" value="UniProtKB-UniRule"/>
</dbReference>
<name>A0A445BRK3_ARAHY</name>
<dbReference type="GO" id="GO:0016887">
    <property type="term" value="F:ATP hydrolysis activity"/>
    <property type="evidence" value="ECO:0007669"/>
    <property type="project" value="TreeGrafter"/>
</dbReference>
<dbReference type="SUPFAM" id="SSF52540">
    <property type="entry name" value="P-loop containing nucleoside triphosphate hydrolases"/>
    <property type="match status" value="1"/>
</dbReference>
<feature type="binding site" evidence="5">
    <location>
        <begin position="196"/>
        <end position="203"/>
    </location>
    <ligand>
        <name>ATP</name>
        <dbReference type="ChEBI" id="CHEBI:30616"/>
    </ligand>
</feature>
<dbReference type="SMART" id="SM00129">
    <property type="entry name" value="KISc"/>
    <property type="match status" value="1"/>
</dbReference>
<dbReference type="STRING" id="3818.A0A445BRK3"/>
<evidence type="ECO:0000313" key="9">
    <source>
        <dbReference type="Proteomes" id="UP000289738"/>
    </source>
</evidence>
<feature type="compositionally biased region" description="Basic and acidic residues" evidence="6">
    <location>
        <begin position="723"/>
        <end position="738"/>
    </location>
</feature>
<feature type="compositionally biased region" description="Low complexity" evidence="6">
    <location>
        <begin position="105"/>
        <end position="116"/>
    </location>
</feature>
<evidence type="ECO:0000259" key="7">
    <source>
        <dbReference type="PROSITE" id="PS50067"/>
    </source>
</evidence>
<feature type="compositionally biased region" description="Basic and acidic residues" evidence="6">
    <location>
        <begin position="766"/>
        <end position="780"/>
    </location>
</feature>
<evidence type="ECO:0000256" key="5">
    <source>
        <dbReference type="PROSITE-ProRule" id="PRU00283"/>
    </source>
</evidence>
<dbReference type="Gene3D" id="3.40.850.10">
    <property type="entry name" value="Kinesin motor domain"/>
    <property type="match status" value="1"/>
</dbReference>
<organism evidence="8 9">
    <name type="scientific">Arachis hypogaea</name>
    <name type="common">Peanut</name>
    <dbReference type="NCBI Taxonomy" id="3818"/>
    <lineage>
        <taxon>Eukaryota</taxon>
        <taxon>Viridiplantae</taxon>
        <taxon>Streptophyta</taxon>
        <taxon>Embryophyta</taxon>
        <taxon>Tracheophyta</taxon>
        <taxon>Spermatophyta</taxon>
        <taxon>Magnoliopsida</taxon>
        <taxon>eudicotyledons</taxon>
        <taxon>Gunneridae</taxon>
        <taxon>Pentapetalae</taxon>
        <taxon>rosids</taxon>
        <taxon>fabids</taxon>
        <taxon>Fabales</taxon>
        <taxon>Fabaceae</taxon>
        <taxon>Papilionoideae</taxon>
        <taxon>50 kb inversion clade</taxon>
        <taxon>dalbergioids sensu lato</taxon>
        <taxon>Dalbergieae</taxon>
        <taxon>Pterocarpus clade</taxon>
        <taxon>Arachis</taxon>
    </lineage>
</organism>
<feature type="region of interest" description="Disordered" evidence="6">
    <location>
        <begin position="999"/>
        <end position="1019"/>
    </location>
</feature>